<reference evidence="2 3" key="1">
    <citation type="submission" date="2019-02" db="EMBL/GenBank/DDBJ databases">
        <title>Deep-cultivation of Planctomycetes and their phenomic and genomic characterization uncovers novel biology.</title>
        <authorList>
            <person name="Wiegand S."/>
            <person name="Jogler M."/>
            <person name="Boedeker C."/>
            <person name="Pinto D."/>
            <person name="Vollmers J."/>
            <person name="Rivas-Marin E."/>
            <person name="Kohn T."/>
            <person name="Peeters S.H."/>
            <person name="Heuer A."/>
            <person name="Rast P."/>
            <person name="Oberbeckmann S."/>
            <person name="Bunk B."/>
            <person name="Jeske O."/>
            <person name="Meyerdierks A."/>
            <person name="Storesund J.E."/>
            <person name="Kallscheuer N."/>
            <person name="Luecker S."/>
            <person name="Lage O.M."/>
            <person name="Pohl T."/>
            <person name="Merkel B.J."/>
            <person name="Hornburger P."/>
            <person name="Mueller R.-W."/>
            <person name="Bruemmer F."/>
            <person name="Labrenz M."/>
            <person name="Spormann A.M."/>
            <person name="Op Den Camp H."/>
            <person name="Overmann J."/>
            <person name="Amann R."/>
            <person name="Jetten M.S.M."/>
            <person name="Mascher T."/>
            <person name="Medema M.H."/>
            <person name="Devos D.P."/>
            <person name="Kaster A.-K."/>
            <person name="Ovreas L."/>
            <person name="Rohde M."/>
            <person name="Galperin M.Y."/>
            <person name="Jogler C."/>
        </authorList>
    </citation>
    <scope>NUCLEOTIDE SEQUENCE [LARGE SCALE GENOMIC DNA]</scope>
    <source>
        <strain evidence="2 3">CA13</strain>
    </source>
</reference>
<evidence type="ECO:0000313" key="3">
    <source>
        <dbReference type="Proteomes" id="UP000315010"/>
    </source>
</evidence>
<dbReference type="Gene3D" id="3.40.50.150">
    <property type="entry name" value="Vaccinia Virus protein VP39"/>
    <property type="match status" value="1"/>
</dbReference>
<dbReference type="Pfam" id="PF05050">
    <property type="entry name" value="Methyltransf_21"/>
    <property type="match status" value="1"/>
</dbReference>
<proteinExistence type="predicted"/>
<dbReference type="OrthoDB" id="663022at2"/>
<dbReference type="RefSeq" id="WP_146396142.1">
    <property type="nucleotide sequence ID" value="NZ_SJPJ01000001.1"/>
</dbReference>
<protein>
    <recommendedName>
        <fullName evidence="1">Methyltransferase FkbM domain-containing protein</fullName>
    </recommendedName>
</protein>
<dbReference type="NCBIfam" id="TIGR01444">
    <property type="entry name" value="fkbM_fam"/>
    <property type="match status" value="1"/>
</dbReference>
<dbReference type="InterPro" id="IPR006342">
    <property type="entry name" value="FkbM_mtfrase"/>
</dbReference>
<sequence>MSSTPETAKTKSRNPFTFKWSHRAWLHRFLVKIYNGIFAMIPFKMKYGIGRMLRKNKFPYQLIKPGSTLVQIGAPVDTLKAGRSRGLYFSLFNGPTGKTVIIEPASESEKAFNQLAKTHGMSDIVFCRSGAWNEKKQLKIYSDPKHPATNFTEGTVDYDAKRLSEFSVFEVPCDTVDNLLRPIELDNIDVLSITTNGAEVEILEGMKETLEKGVTFICLATHKHLSNIPEMMEKLGYQEYAFDDRGVTYQRKT</sequence>
<dbReference type="AlphaFoldDB" id="A0A5C5Z112"/>
<gene>
    <name evidence="2" type="ORF">CA13_23060</name>
</gene>
<accession>A0A5C5Z112</accession>
<keyword evidence="3" id="KW-1185">Reference proteome</keyword>
<name>A0A5C5Z112_9BACT</name>
<dbReference type="EMBL" id="SJPJ01000001">
    <property type="protein sequence ID" value="TWT80860.1"/>
    <property type="molecule type" value="Genomic_DNA"/>
</dbReference>
<evidence type="ECO:0000259" key="1">
    <source>
        <dbReference type="Pfam" id="PF05050"/>
    </source>
</evidence>
<feature type="domain" description="Methyltransferase FkbM" evidence="1">
    <location>
        <begin position="88"/>
        <end position="238"/>
    </location>
</feature>
<dbReference type="SUPFAM" id="SSF53335">
    <property type="entry name" value="S-adenosyl-L-methionine-dependent methyltransferases"/>
    <property type="match status" value="1"/>
</dbReference>
<evidence type="ECO:0000313" key="2">
    <source>
        <dbReference type="EMBL" id="TWT80860.1"/>
    </source>
</evidence>
<dbReference type="InterPro" id="IPR029063">
    <property type="entry name" value="SAM-dependent_MTases_sf"/>
</dbReference>
<comment type="caution">
    <text evidence="2">The sequence shown here is derived from an EMBL/GenBank/DDBJ whole genome shotgun (WGS) entry which is preliminary data.</text>
</comment>
<organism evidence="2 3">
    <name type="scientific">Novipirellula herctigrandis</name>
    <dbReference type="NCBI Taxonomy" id="2527986"/>
    <lineage>
        <taxon>Bacteria</taxon>
        <taxon>Pseudomonadati</taxon>
        <taxon>Planctomycetota</taxon>
        <taxon>Planctomycetia</taxon>
        <taxon>Pirellulales</taxon>
        <taxon>Pirellulaceae</taxon>
        <taxon>Novipirellula</taxon>
    </lineage>
</organism>
<dbReference type="Proteomes" id="UP000315010">
    <property type="component" value="Unassembled WGS sequence"/>
</dbReference>